<sequence length="38" mass="4106">MFLALAKASGADGDFLPAQDLVITWLNKITWRACVLGV</sequence>
<name>A0AAU8EIC3_9CAUD</name>
<dbReference type="EMBL" id="PP861117">
    <property type="protein sequence ID" value="XCH00401.1"/>
    <property type="molecule type" value="Genomic_DNA"/>
</dbReference>
<accession>A0AAU8EIC3</accession>
<organism evidence="1">
    <name type="scientific">Synechococcus phage QB2</name>
    <dbReference type="NCBI Taxonomy" id="3159453"/>
    <lineage>
        <taxon>Viruses</taxon>
        <taxon>Duplodnaviria</taxon>
        <taxon>Heunggongvirae</taxon>
        <taxon>Uroviricota</taxon>
        <taxon>Caudoviricetes</taxon>
        <taxon>Pantevenvirales</taxon>
        <taxon>Kyanoviridae</taxon>
    </lineage>
</organism>
<proteinExistence type="predicted"/>
<reference evidence="1" key="1">
    <citation type="submission" date="2024-05" db="EMBL/GenBank/DDBJ databases">
        <authorList>
            <person name="Su C."/>
        </authorList>
    </citation>
    <scope>NUCLEOTIDE SEQUENCE</scope>
</reference>
<evidence type="ECO:0000313" key="1">
    <source>
        <dbReference type="EMBL" id="XCH00401.1"/>
    </source>
</evidence>
<protein>
    <submittedName>
        <fullName evidence="1">Uncharacterized protein</fullName>
    </submittedName>
</protein>